<evidence type="ECO:0000313" key="2">
    <source>
        <dbReference type="EMBL" id="CEK54359.1"/>
    </source>
</evidence>
<dbReference type="EMBL" id="HACG01007494">
    <property type="protein sequence ID" value="CEK54359.1"/>
    <property type="molecule type" value="Transcribed_RNA"/>
</dbReference>
<feature type="compositionally biased region" description="Basic residues" evidence="1">
    <location>
        <begin position="87"/>
        <end position="98"/>
    </location>
</feature>
<evidence type="ECO:0000256" key="1">
    <source>
        <dbReference type="SAM" id="MobiDB-lite"/>
    </source>
</evidence>
<feature type="non-terminal residue" evidence="2">
    <location>
        <position position="1"/>
    </location>
</feature>
<feature type="compositionally biased region" description="Polar residues" evidence="1">
    <location>
        <begin position="27"/>
        <end position="50"/>
    </location>
</feature>
<feature type="compositionally biased region" description="Polar residues" evidence="1">
    <location>
        <begin position="190"/>
        <end position="213"/>
    </location>
</feature>
<gene>
    <name evidence="2" type="primary">ORF22580</name>
</gene>
<protein>
    <submittedName>
        <fullName evidence="2">Uncharacterized protein</fullName>
    </submittedName>
</protein>
<organism evidence="2">
    <name type="scientific">Arion vulgaris</name>
    <dbReference type="NCBI Taxonomy" id="1028688"/>
    <lineage>
        <taxon>Eukaryota</taxon>
        <taxon>Metazoa</taxon>
        <taxon>Spiralia</taxon>
        <taxon>Lophotrochozoa</taxon>
        <taxon>Mollusca</taxon>
        <taxon>Gastropoda</taxon>
        <taxon>Heterobranchia</taxon>
        <taxon>Euthyneura</taxon>
        <taxon>Panpulmonata</taxon>
        <taxon>Eupulmonata</taxon>
        <taxon>Stylommatophora</taxon>
        <taxon>Helicina</taxon>
        <taxon>Arionoidea</taxon>
        <taxon>Arionidae</taxon>
        <taxon>Arion</taxon>
    </lineage>
</organism>
<sequence length="234" mass="24958">LPSSSNDSPVSGASTGSFVDYFFDTAGHSSAITPDSQMMYNTESVSNQSIISPTGRGRGRSRTRGRPRGSGRGRGGRGVTRGVRGTRISRGRGSRGRGRAGVMTQISQSHELLGNVRKPESLLSQGSLSPISIHGSMSPRSSLSPMAGSGDHMFMSPDSGMALHRSTSTLGNLSHQQMVASGRSRMDIQHMNSNQDSSSKQLQSGSMTDLQQMRSDDMFQRMSSLDGIDMLDPS</sequence>
<name>A0A0B6YDU9_9EUPU</name>
<feature type="region of interest" description="Disordered" evidence="1">
    <location>
        <begin position="27"/>
        <end position="101"/>
    </location>
</feature>
<accession>A0A0B6YDU9</accession>
<feature type="non-terminal residue" evidence="2">
    <location>
        <position position="234"/>
    </location>
</feature>
<reference evidence="2" key="1">
    <citation type="submission" date="2014-12" db="EMBL/GenBank/DDBJ databases">
        <title>Insight into the proteome of Arion vulgaris.</title>
        <authorList>
            <person name="Aradska J."/>
            <person name="Bulat T."/>
            <person name="Smidak R."/>
            <person name="Sarate P."/>
            <person name="Gangsoo J."/>
            <person name="Sialana F."/>
            <person name="Bilban M."/>
            <person name="Lubec G."/>
        </authorList>
    </citation>
    <scope>NUCLEOTIDE SEQUENCE</scope>
    <source>
        <tissue evidence="2">Skin</tissue>
    </source>
</reference>
<feature type="region of interest" description="Disordered" evidence="1">
    <location>
        <begin position="178"/>
        <end position="234"/>
    </location>
</feature>
<proteinExistence type="predicted"/>
<feature type="compositionally biased region" description="Basic residues" evidence="1">
    <location>
        <begin position="57"/>
        <end position="75"/>
    </location>
</feature>
<dbReference type="AlphaFoldDB" id="A0A0B6YDU9"/>